<dbReference type="Proteomes" id="UP001369082">
    <property type="component" value="Unassembled WGS sequence"/>
</dbReference>
<dbReference type="Pfam" id="PF00486">
    <property type="entry name" value="Trans_reg_C"/>
    <property type="match status" value="1"/>
</dbReference>
<keyword evidence="3" id="KW-0805">Transcription regulation</keyword>
<keyword evidence="1 6" id="KW-0597">Phosphoprotein</keyword>
<evidence type="ECO:0000256" key="2">
    <source>
        <dbReference type="ARBA" id="ARBA00023012"/>
    </source>
</evidence>
<dbReference type="PROSITE" id="PS51755">
    <property type="entry name" value="OMPR_PHOB"/>
    <property type="match status" value="1"/>
</dbReference>
<evidence type="ECO:0000256" key="7">
    <source>
        <dbReference type="PROSITE-ProRule" id="PRU01091"/>
    </source>
</evidence>
<evidence type="ECO:0000259" key="9">
    <source>
        <dbReference type="PROSITE" id="PS51755"/>
    </source>
</evidence>
<name>A0ABU9GRH5_9GAMM</name>
<sequence length="225" mass="24946">MKLLLVEDSESLRNSLKMGLGNLGFTIDATGDGAEGLTMATMGNYDLMILDLMLPSVDGLTILKTIRRKKSELKVLILSAKGDTEDRIEGLLSGADDYLAKPFSFDELHVRLQTLSRRGALVIDENIIEVNDFILNTQLFTLSFHGKNINLTPNEYKLIECIFKKRKLVFSPEKLSEYLAGQYDSISKNTIEAHLSSARKKAKAAGGVLPIVNKRGFGYMVDQSL</sequence>
<evidence type="ECO:0000259" key="8">
    <source>
        <dbReference type="PROSITE" id="PS50110"/>
    </source>
</evidence>
<dbReference type="Gene3D" id="1.10.10.10">
    <property type="entry name" value="Winged helix-like DNA-binding domain superfamily/Winged helix DNA-binding domain"/>
    <property type="match status" value="1"/>
</dbReference>
<dbReference type="EMBL" id="JBAKAZ010000033">
    <property type="protein sequence ID" value="MEL0629871.1"/>
    <property type="molecule type" value="Genomic_DNA"/>
</dbReference>
<organism evidence="10 11">
    <name type="scientific">Psychromonas aquatilis</name>
    <dbReference type="NCBI Taxonomy" id="2005072"/>
    <lineage>
        <taxon>Bacteria</taxon>
        <taxon>Pseudomonadati</taxon>
        <taxon>Pseudomonadota</taxon>
        <taxon>Gammaproteobacteria</taxon>
        <taxon>Alteromonadales</taxon>
        <taxon>Psychromonadaceae</taxon>
        <taxon>Psychromonas</taxon>
    </lineage>
</organism>
<dbReference type="SMART" id="SM00448">
    <property type="entry name" value="REC"/>
    <property type="match status" value="1"/>
</dbReference>
<dbReference type="InterPro" id="IPR001789">
    <property type="entry name" value="Sig_transdc_resp-reg_receiver"/>
</dbReference>
<proteinExistence type="predicted"/>
<dbReference type="PANTHER" id="PTHR48111:SF1">
    <property type="entry name" value="TWO-COMPONENT RESPONSE REGULATOR ORR33"/>
    <property type="match status" value="1"/>
</dbReference>
<dbReference type="CDD" id="cd00383">
    <property type="entry name" value="trans_reg_C"/>
    <property type="match status" value="1"/>
</dbReference>
<dbReference type="RefSeq" id="WP_341598004.1">
    <property type="nucleotide sequence ID" value="NZ_JBAKAZ010000033.1"/>
</dbReference>
<dbReference type="InterPro" id="IPR036388">
    <property type="entry name" value="WH-like_DNA-bd_sf"/>
</dbReference>
<dbReference type="Pfam" id="PF00072">
    <property type="entry name" value="Response_reg"/>
    <property type="match status" value="1"/>
</dbReference>
<dbReference type="PANTHER" id="PTHR48111">
    <property type="entry name" value="REGULATOR OF RPOS"/>
    <property type="match status" value="1"/>
</dbReference>
<evidence type="ECO:0000313" key="10">
    <source>
        <dbReference type="EMBL" id="MEL0629871.1"/>
    </source>
</evidence>
<keyword evidence="4 7" id="KW-0238">DNA-binding</keyword>
<keyword evidence="2" id="KW-0902">Two-component regulatory system</keyword>
<gene>
    <name evidence="10" type="ORF">V6256_09640</name>
</gene>
<evidence type="ECO:0000256" key="1">
    <source>
        <dbReference type="ARBA" id="ARBA00022553"/>
    </source>
</evidence>
<dbReference type="Gene3D" id="3.40.50.2300">
    <property type="match status" value="1"/>
</dbReference>
<dbReference type="InterPro" id="IPR011006">
    <property type="entry name" value="CheY-like_superfamily"/>
</dbReference>
<dbReference type="InterPro" id="IPR001867">
    <property type="entry name" value="OmpR/PhoB-type_DNA-bd"/>
</dbReference>
<dbReference type="PROSITE" id="PS50110">
    <property type="entry name" value="RESPONSE_REGULATORY"/>
    <property type="match status" value="1"/>
</dbReference>
<feature type="domain" description="OmpR/PhoB-type" evidence="9">
    <location>
        <begin position="125"/>
        <end position="223"/>
    </location>
</feature>
<evidence type="ECO:0000256" key="5">
    <source>
        <dbReference type="ARBA" id="ARBA00023163"/>
    </source>
</evidence>
<comment type="caution">
    <text evidence="10">The sequence shown here is derived from an EMBL/GenBank/DDBJ whole genome shotgun (WGS) entry which is preliminary data.</text>
</comment>
<keyword evidence="5" id="KW-0804">Transcription</keyword>
<protein>
    <submittedName>
        <fullName evidence="10">Response regulator transcription factor</fullName>
    </submittedName>
</protein>
<dbReference type="InterPro" id="IPR039420">
    <property type="entry name" value="WalR-like"/>
</dbReference>
<evidence type="ECO:0000256" key="6">
    <source>
        <dbReference type="PROSITE-ProRule" id="PRU00169"/>
    </source>
</evidence>
<evidence type="ECO:0000256" key="4">
    <source>
        <dbReference type="ARBA" id="ARBA00023125"/>
    </source>
</evidence>
<accession>A0ABU9GRH5</accession>
<dbReference type="SUPFAM" id="SSF52172">
    <property type="entry name" value="CheY-like"/>
    <property type="match status" value="1"/>
</dbReference>
<dbReference type="SMART" id="SM00862">
    <property type="entry name" value="Trans_reg_C"/>
    <property type="match status" value="1"/>
</dbReference>
<feature type="modified residue" description="4-aspartylphosphate" evidence="6">
    <location>
        <position position="51"/>
    </location>
</feature>
<feature type="DNA-binding region" description="OmpR/PhoB-type" evidence="7">
    <location>
        <begin position="125"/>
        <end position="223"/>
    </location>
</feature>
<evidence type="ECO:0000313" key="11">
    <source>
        <dbReference type="Proteomes" id="UP001369082"/>
    </source>
</evidence>
<evidence type="ECO:0000256" key="3">
    <source>
        <dbReference type="ARBA" id="ARBA00023015"/>
    </source>
</evidence>
<keyword evidence="11" id="KW-1185">Reference proteome</keyword>
<reference evidence="10 11" key="1">
    <citation type="submission" date="2024-02" db="EMBL/GenBank/DDBJ databases">
        <title>Bacteria isolated from the canopy kelp, Nereocystis luetkeana.</title>
        <authorList>
            <person name="Pfister C.A."/>
            <person name="Younker I.T."/>
            <person name="Light S.H."/>
        </authorList>
    </citation>
    <scope>NUCLEOTIDE SEQUENCE [LARGE SCALE GENOMIC DNA]</scope>
    <source>
        <strain evidence="10 11">TI.1.05</strain>
    </source>
</reference>
<feature type="domain" description="Response regulatory" evidence="8">
    <location>
        <begin position="2"/>
        <end position="116"/>
    </location>
</feature>